<keyword evidence="12" id="KW-0961">Cell wall biogenesis/degradation</keyword>
<feature type="chain" id="PRO_5041766501" description="Pectinesterase" evidence="12">
    <location>
        <begin position="27"/>
        <end position="340"/>
    </location>
</feature>
<dbReference type="InterPro" id="IPR011050">
    <property type="entry name" value="Pectin_lyase_fold/virulence"/>
</dbReference>
<reference evidence="14" key="2">
    <citation type="submission" date="2022-03" db="EMBL/GenBank/DDBJ databases">
        <title>Draft title - Genomic analysis of global carrot germplasm unveils the trajectory of domestication and the origin of high carotenoid orange carrot.</title>
        <authorList>
            <person name="Iorizzo M."/>
            <person name="Ellison S."/>
            <person name="Senalik D."/>
            <person name="Macko-Podgorni A."/>
            <person name="Grzebelus D."/>
            <person name="Bostan H."/>
            <person name="Rolling W."/>
            <person name="Curaba J."/>
            <person name="Simon P."/>
        </authorList>
    </citation>
    <scope>NUCLEOTIDE SEQUENCE</scope>
    <source>
        <tissue evidence="14">Leaf</tissue>
    </source>
</reference>
<evidence type="ECO:0000256" key="2">
    <source>
        <dbReference type="ARBA" id="ARBA00005184"/>
    </source>
</evidence>
<comment type="subcellular location">
    <subcellularLocation>
        <location evidence="1 12">Secreted</location>
        <location evidence="1 12">Cell wall</location>
    </subcellularLocation>
</comment>
<dbReference type="GO" id="GO:0045490">
    <property type="term" value="P:pectin catabolic process"/>
    <property type="evidence" value="ECO:0007669"/>
    <property type="project" value="UniProtKB-UniRule"/>
</dbReference>
<reference evidence="14" key="1">
    <citation type="journal article" date="2016" name="Nat. Genet.">
        <title>A high-quality carrot genome assembly provides new insights into carotenoid accumulation and asterid genome evolution.</title>
        <authorList>
            <person name="Iorizzo M."/>
            <person name="Ellison S."/>
            <person name="Senalik D."/>
            <person name="Zeng P."/>
            <person name="Satapoomin P."/>
            <person name="Huang J."/>
            <person name="Bowman M."/>
            <person name="Iovene M."/>
            <person name="Sanseverino W."/>
            <person name="Cavagnaro P."/>
            <person name="Yildiz M."/>
            <person name="Macko-Podgorni A."/>
            <person name="Moranska E."/>
            <person name="Grzebelus E."/>
            <person name="Grzebelus D."/>
            <person name="Ashrafi H."/>
            <person name="Zheng Z."/>
            <person name="Cheng S."/>
            <person name="Spooner D."/>
            <person name="Van Deynze A."/>
            <person name="Simon P."/>
        </authorList>
    </citation>
    <scope>NUCLEOTIDE SEQUENCE</scope>
    <source>
        <tissue evidence="14">Leaf</tissue>
    </source>
</reference>
<keyword evidence="6 12" id="KW-0378">Hydrolase</keyword>
<dbReference type="GO" id="GO:0030599">
    <property type="term" value="F:pectinesterase activity"/>
    <property type="evidence" value="ECO:0007669"/>
    <property type="project" value="UniProtKB-UniRule"/>
</dbReference>
<evidence type="ECO:0000256" key="3">
    <source>
        <dbReference type="ARBA" id="ARBA00008891"/>
    </source>
</evidence>
<evidence type="ECO:0000256" key="12">
    <source>
        <dbReference type="RuleBase" id="RU000589"/>
    </source>
</evidence>
<comment type="pathway">
    <text evidence="2 12">Glycan metabolism; pectin degradation; 2-dehydro-3-deoxy-D-gluconate from pectin: step 1/5.</text>
</comment>
<keyword evidence="15" id="KW-1185">Reference proteome</keyword>
<dbReference type="InterPro" id="IPR033131">
    <property type="entry name" value="Pectinesterase_Asp_AS"/>
</dbReference>
<evidence type="ECO:0000256" key="5">
    <source>
        <dbReference type="ARBA" id="ARBA00022512"/>
    </source>
</evidence>
<dbReference type="InterPro" id="IPR000070">
    <property type="entry name" value="Pectinesterase_cat"/>
</dbReference>
<evidence type="ECO:0000256" key="11">
    <source>
        <dbReference type="PROSITE-ProRule" id="PRU10040"/>
    </source>
</evidence>
<dbReference type="EMBL" id="CP093350">
    <property type="protein sequence ID" value="WOH13529.1"/>
    <property type="molecule type" value="Genomic_DNA"/>
</dbReference>
<keyword evidence="8" id="KW-0325">Glycoprotein</keyword>
<dbReference type="PROSITE" id="PS00503">
    <property type="entry name" value="PECTINESTERASE_2"/>
    <property type="match status" value="1"/>
</dbReference>
<dbReference type="Gene3D" id="2.160.20.10">
    <property type="entry name" value="Single-stranded right-handed beta-helix, Pectin lyase-like"/>
    <property type="match status" value="1"/>
</dbReference>
<keyword evidence="12" id="KW-0964">Secreted</keyword>
<evidence type="ECO:0000256" key="9">
    <source>
        <dbReference type="ARBA" id="ARBA00047928"/>
    </source>
</evidence>
<accession>A0AAF0XUT0</accession>
<comment type="function">
    <text evidence="10 12">Acts in the modification of cell walls via demethylesterification of cell wall pectin.</text>
</comment>
<protein>
    <recommendedName>
        <fullName evidence="4 12">Pectinesterase</fullName>
        <ecNumber evidence="4 12">3.1.1.11</ecNumber>
    </recommendedName>
</protein>
<dbReference type="Proteomes" id="UP000077755">
    <property type="component" value="Chromosome 8"/>
</dbReference>
<evidence type="ECO:0000256" key="6">
    <source>
        <dbReference type="ARBA" id="ARBA00022801"/>
    </source>
</evidence>
<sequence length="340" mass="38172">MLFGDCLMYNFWILIFMGITVINGKAETVDRAAASYSQTIFVDQSGRGNFKNIQAAIDSVSSNNQNWVRIYVEPGVYREQITVPREKQFIYLAGKGKWKTSVVWGACQELDTSATFSVFADNFVARDISFVNSCNYPWNPSMSRTPAVAGRVQGDKNSFYNCGFVGLQDTLWDSLGRHYFSRCSIVGAVDFIFGAAQSMYEGCTLLFNGTALAGPGYITAQARGSADDPSGFVFKNCVVDGTGWTYLGRAWRPYARVIFSSSTFSNIIVPTGWDSWYTRHDQLNQLTFVEDLCHGPGSDNRNRIKWENQLNQEQLQQLTSISFIDNEGWIGRQPFNMLAH</sequence>
<proteinExistence type="inferred from homology"/>
<evidence type="ECO:0000256" key="7">
    <source>
        <dbReference type="ARBA" id="ARBA00023085"/>
    </source>
</evidence>
<organism evidence="14 15">
    <name type="scientific">Daucus carota subsp. sativus</name>
    <name type="common">Carrot</name>
    <dbReference type="NCBI Taxonomy" id="79200"/>
    <lineage>
        <taxon>Eukaryota</taxon>
        <taxon>Viridiplantae</taxon>
        <taxon>Streptophyta</taxon>
        <taxon>Embryophyta</taxon>
        <taxon>Tracheophyta</taxon>
        <taxon>Spermatophyta</taxon>
        <taxon>Magnoliopsida</taxon>
        <taxon>eudicotyledons</taxon>
        <taxon>Gunneridae</taxon>
        <taxon>Pentapetalae</taxon>
        <taxon>asterids</taxon>
        <taxon>campanulids</taxon>
        <taxon>Apiales</taxon>
        <taxon>Apiaceae</taxon>
        <taxon>Apioideae</taxon>
        <taxon>Scandiceae</taxon>
        <taxon>Daucinae</taxon>
        <taxon>Daucus</taxon>
        <taxon>Daucus sect. Daucus</taxon>
    </lineage>
</organism>
<evidence type="ECO:0000256" key="4">
    <source>
        <dbReference type="ARBA" id="ARBA00013229"/>
    </source>
</evidence>
<keyword evidence="12" id="KW-0732">Signal</keyword>
<keyword evidence="7 12" id="KW-0063">Aspartyl esterase</keyword>
<evidence type="ECO:0000256" key="10">
    <source>
        <dbReference type="ARBA" id="ARBA00057335"/>
    </source>
</evidence>
<keyword evidence="5 12" id="KW-0134">Cell wall</keyword>
<dbReference type="SUPFAM" id="SSF51126">
    <property type="entry name" value="Pectin lyase-like"/>
    <property type="match status" value="1"/>
</dbReference>
<dbReference type="GO" id="GO:0042545">
    <property type="term" value="P:cell wall modification"/>
    <property type="evidence" value="ECO:0007669"/>
    <property type="project" value="UniProtKB-UniRule"/>
</dbReference>
<evidence type="ECO:0000256" key="1">
    <source>
        <dbReference type="ARBA" id="ARBA00004191"/>
    </source>
</evidence>
<dbReference type="PANTHER" id="PTHR31321">
    <property type="entry name" value="ACYL-COA THIOESTER HYDROLASE YBHC-RELATED"/>
    <property type="match status" value="1"/>
</dbReference>
<dbReference type="PANTHER" id="PTHR31321:SF76">
    <property type="entry name" value="PECTINESTERASE 10-RELATED"/>
    <property type="match status" value="1"/>
</dbReference>
<comment type="similarity">
    <text evidence="3">Belongs to the pectinesterase family.</text>
</comment>
<evidence type="ECO:0000313" key="15">
    <source>
        <dbReference type="Proteomes" id="UP000077755"/>
    </source>
</evidence>
<dbReference type="InterPro" id="IPR012334">
    <property type="entry name" value="Pectin_lyas_fold"/>
</dbReference>
<feature type="active site" evidence="11">
    <location>
        <position position="190"/>
    </location>
</feature>
<feature type="domain" description="Pectinesterase catalytic" evidence="13">
    <location>
        <begin position="40"/>
        <end position="326"/>
    </location>
</feature>
<dbReference type="Pfam" id="PF01095">
    <property type="entry name" value="Pectinesterase"/>
    <property type="match status" value="1"/>
</dbReference>
<dbReference type="EC" id="3.1.1.11" evidence="4 12"/>
<name>A0AAF0XUT0_DAUCS</name>
<feature type="signal peptide" evidence="12">
    <location>
        <begin position="1"/>
        <end position="26"/>
    </location>
</feature>
<gene>
    <name evidence="14" type="ORF">DCAR_0833039</name>
</gene>
<comment type="catalytic activity">
    <reaction evidence="9 12">
        <text>[(1-&gt;4)-alpha-D-galacturonosyl methyl ester](n) + n H2O = [(1-&gt;4)-alpha-D-galacturonosyl](n) + n methanol + n H(+)</text>
        <dbReference type="Rhea" id="RHEA:22380"/>
        <dbReference type="Rhea" id="RHEA-COMP:14570"/>
        <dbReference type="Rhea" id="RHEA-COMP:14573"/>
        <dbReference type="ChEBI" id="CHEBI:15377"/>
        <dbReference type="ChEBI" id="CHEBI:15378"/>
        <dbReference type="ChEBI" id="CHEBI:17790"/>
        <dbReference type="ChEBI" id="CHEBI:140522"/>
        <dbReference type="ChEBI" id="CHEBI:140523"/>
        <dbReference type="EC" id="3.1.1.11"/>
    </reaction>
</comment>
<evidence type="ECO:0000313" key="14">
    <source>
        <dbReference type="EMBL" id="WOH13529.1"/>
    </source>
</evidence>
<dbReference type="InterPro" id="IPR018040">
    <property type="entry name" value="Pectinesterase_Tyr_AS"/>
</dbReference>
<evidence type="ECO:0000256" key="8">
    <source>
        <dbReference type="ARBA" id="ARBA00023180"/>
    </source>
</evidence>
<dbReference type="AlphaFoldDB" id="A0AAF0XUT0"/>
<evidence type="ECO:0000259" key="13">
    <source>
        <dbReference type="Pfam" id="PF01095"/>
    </source>
</evidence>
<dbReference type="FunFam" id="2.160.20.10:FF:000013">
    <property type="entry name" value="Pectinesterase"/>
    <property type="match status" value="1"/>
</dbReference>
<dbReference type="PROSITE" id="PS00800">
    <property type="entry name" value="PECTINESTERASE_1"/>
    <property type="match status" value="1"/>
</dbReference>